<protein>
    <submittedName>
        <fullName evidence="1">Uncharacterized protein</fullName>
    </submittedName>
</protein>
<reference evidence="1" key="1">
    <citation type="submission" date="2023-07" db="EMBL/GenBank/DDBJ databases">
        <title>Black Yeasts Isolated from many extreme environments.</title>
        <authorList>
            <person name="Coleine C."/>
            <person name="Stajich J.E."/>
            <person name="Selbmann L."/>
        </authorList>
    </citation>
    <scope>NUCLEOTIDE SEQUENCE</scope>
    <source>
        <strain evidence="1">CCFEE 5714</strain>
    </source>
</reference>
<gene>
    <name evidence="1" type="ORF">LTR37_018571</name>
</gene>
<name>A0ACC3MIE9_9PEZI</name>
<accession>A0ACC3MIE9</accession>
<organism evidence="1 2">
    <name type="scientific">Vermiconidia calcicola</name>
    <dbReference type="NCBI Taxonomy" id="1690605"/>
    <lineage>
        <taxon>Eukaryota</taxon>
        <taxon>Fungi</taxon>
        <taxon>Dikarya</taxon>
        <taxon>Ascomycota</taxon>
        <taxon>Pezizomycotina</taxon>
        <taxon>Dothideomycetes</taxon>
        <taxon>Dothideomycetidae</taxon>
        <taxon>Mycosphaerellales</taxon>
        <taxon>Extremaceae</taxon>
        <taxon>Vermiconidia</taxon>
    </lineage>
</organism>
<proteinExistence type="predicted"/>
<evidence type="ECO:0000313" key="2">
    <source>
        <dbReference type="Proteomes" id="UP001281147"/>
    </source>
</evidence>
<evidence type="ECO:0000313" key="1">
    <source>
        <dbReference type="EMBL" id="KAK3691562.1"/>
    </source>
</evidence>
<sequence>MIVLLREEGSSMDLNAGTVPTDQSQCRLLSLPAELRNRIWEYLLIQNTYTTRVCPVAYRYSAPTESTTRRRRFCANVLSTCKQIQAEGTPILYGENVFAAHPSLLAALPSFLLYTTPEKVRLPPVTCPRVAKLIRRYYIHVRLDTDPRFSKTQVEESFSGAKELEINVFQSMYGSCDFSVLKLFEGIRGVGKVSIQGSLGDGKYADWLANTMQLPCGTFVAPYFERYVGGMPFWDAW</sequence>
<comment type="caution">
    <text evidence="1">The sequence shown here is derived from an EMBL/GenBank/DDBJ whole genome shotgun (WGS) entry which is preliminary data.</text>
</comment>
<dbReference type="Proteomes" id="UP001281147">
    <property type="component" value="Unassembled WGS sequence"/>
</dbReference>
<dbReference type="EMBL" id="JAUTXU010000263">
    <property type="protein sequence ID" value="KAK3691562.1"/>
    <property type="molecule type" value="Genomic_DNA"/>
</dbReference>
<keyword evidence="2" id="KW-1185">Reference proteome</keyword>